<accession>A0ACB9H160</accession>
<reference evidence="2" key="1">
    <citation type="journal article" date="2022" name="Mol. Ecol. Resour.">
        <title>The genomes of chicory, endive, great burdock and yacon provide insights into Asteraceae palaeo-polyploidization history and plant inulin production.</title>
        <authorList>
            <person name="Fan W."/>
            <person name="Wang S."/>
            <person name="Wang H."/>
            <person name="Wang A."/>
            <person name="Jiang F."/>
            <person name="Liu H."/>
            <person name="Zhao H."/>
            <person name="Xu D."/>
            <person name="Zhang Y."/>
        </authorList>
    </citation>
    <scope>NUCLEOTIDE SEQUENCE [LARGE SCALE GENOMIC DNA]</scope>
    <source>
        <strain evidence="2">cv. Punajuju</strain>
    </source>
</reference>
<organism evidence="1 2">
    <name type="scientific">Cichorium intybus</name>
    <name type="common">Chicory</name>
    <dbReference type="NCBI Taxonomy" id="13427"/>
    <lineage>
        <taxon>Eukaryota</taxon>
        <taxon>Viridiplantae</taxon>
        <taxon>Streptophyta</taxon>
        <taxon>Embryophyta</taxon>
        <taxon>Tracheophyta</taxon>
        <taxon>Spermatophyta</taxon>
        <taxon>Magnoliopsida</taxon>
        <taxon>eudicotyledons</taxon>
        <taxon>Gunneridae</taxon>
        <taxon>Pentapetalae</taxon>
        <taxon>asterids</taxon>
        <taxon>campanulids</taxon>
        <taxon>Asterales</taxon>
        <taxon>Asteraceae</taxon>
        <taxon>Cichorioideae</taxon>
        <taxon>Cichorieae</taxon>
        <taxon>Cichoriinae</taxon>
        <taxon>Cichorium</taxon>
    </lineage>
</organism>
<evidence type="ECO:0000313" key="1">
    <source>
        <dbReference type="EMBL" id="KAI3789594.1"/>
    </source>
</evidence>
<comment type="caution">
    <text evidence="1">The sequence shown here is derived from an EMBL/GenBank/DDBJ whole genome shotgun (WGS) entry which is preliminary data.</text>
</comment>
<name>A0ACB9H160_CICIN</name>
<reference evidence="1 2" key="2">
    <citation type="journal article" date="2022" name="Mol. Ecol. Resour.">
        <title>The genomes of chicory, endive, great burdock and yacon provide insights into Asteraceae paleo-polyploidization history and plant inulin production.</title>
        <authorList>
            <person name="Fan W."/>
            <person name="Wang S."/>
            <person name="Wang H."/>
            <person name="Wang A."/>
            <person name="Jiang F."/>
            <person name="Liu H."/>
            <person name="Zhao H."/>
            <person name="Xu D."/>
            <person name="Zhang Y."/>
        </authorList>
    </citation>
    <scope>NUCLEOTIDE SEQUENCE [LARGE SCALE GENOMIC DNA]</scope>
    <source>
        <strain evidence="2">cv. Punajuju</strain>
        <tissue evidence="1">Leaves</tissue>
    </source>
</reference>
<sequence length="220" mass="24425">MLTTPLSASTSSSKPPPITGRQPSQSPETLASLITTSKNITQLLQIHAAAIRHGFHNHPAVNFKLQRSYSSFGRLDLSLALFNRTHDPNVYFYTSIIHALSVNNLHTRGIQLYIQMISQDVEPNEFTFSAVLKGCPLEPGKLLHPHAIKLGFDSNMHVRTALVDVYSRGGDLVSARQLFDTMPERSLISLTSMITGYAKHGDLVNARTLFDSKHLRMAVY</sequence>
<evidence type="ECO:0000313" key="2">
    <source>
        <dbReference type="Proteomes" id="UP001055811"/>
    </source>
</evidence>
<proteinExistence type="predicted"/>
<protein>
    <submittedName>
        <fullName evidence="1">Uncharacterized protein</fullName>
    </submittedName>
</protein>
<dbReference type="Proteomes" id="UP001055811">
    <property type="component" value="Linkage Group LG01"/>
</dbReference>
<dbReference type="EMBL" id="CM042009">
    <property type="protein sequence ID" value="KAI3789594.1"/>
    <property type="molecule type" value="Genomic_DNA"/>
</dbReference>
<gene>
    <name evidence="1" type="ORF">L2E82_02394</name>
</gene>
<keyword evidence="2" id="KW-1185">Reference proteome</keyword>